<evidence type="ECO:0000259" key="1">
    <source>
        <dbReference type="Pfam" id="PF09413"/>
    </source>
</evidence>
<evidence type="ECO:0000313" key="3">
    <source>
        <dbReference type="Proteomes" id="UP000095347"/>
    </source>
</evidence>
<dbReference type="STRING" id="28181.BEN30_13755"/>
<dbReference type="Gene3D" id="3.30.70.790">
    <property type="entry name" value="UreE, C-terminal domain"/>
    <property type="match status" value="1"/>
</dbReference>
<dbReference type="EMBL" id="MCGG01000046">
    <property type="protein sequence ID" value="OEJ65705.1"/>
    <property type="molecule type" value="Genomic_DNA"/>
</dbReference>
<comment type="caution">
    <text evidence="2">The sequence shown here is derived from an EMBL/GenBank/DDBJ whole genome shotgun (WGS) entry which is preliminary data.</text>
</comment>
<dbReference type="InterPro" id="IPR011322">
    <property type="entry name" value="N-reg_PII-like_a/b"/>
</dbReference>
<protein>
    <recommendedName>
        <fullName evidence="1">DUF2007 domain-containing protein</fullName>
    </recommendedName>
</protein>
<reference evidence="3" key="1">
    <citation type="submission" date="2016-07" db="EMBL/GenBank/DDBJ databases">
        <authorList>
            <person name="Florea S."/>
            <person name="Webb J.S."/>
            <person name="Jaromczyk J."/>
            <person name="Schardl C.L."/>
        </authorList>
    </citation>
    <scope>NUCLEOTIDE SEQUENCE [LARGE SCALE GENOMIC DNA]</scope>
    <source>
        <strain evidence="3">MV-1</strain>
    </source>
</reference>
<keyword evidence="3" id="KW-1185">Reference proteome</keyword>
<accession>A0A1E5Q5J1</accession>
<dbReference type="Pfam" id="PF09413">
    <property type="entry name" value="DUF2007"/>
    <property type="match status" value="1"/>
</dbReference>
<feature type="domain" description="DUF2007" evidence="1">
    <location>
        <begin position="1"/>
        <end position="65"/>
    </location>
</feature>
<dbReference type="SUPFAM" id="SSF54913">
    <property type="entry name" value="GlnB-like"/>
    <property type="match status" value="1"/>
</dbReference>
<dbReference type="AlphaFoldDB" id="A0A1E5Q5J1"/>
<organism evidence="2 3">
    <name type="scientific">Magnetovibrio blakemorei</name>
    <dbReference type="NCBI Taxonomy" id="28181"/>
    <lineage>
        <taxon>Bacteria</taxon>
        <taxon>Pseudomonadati</taxon>
        <taxon>Pseudomonadota</taxon>
        <taxon>Alphaproteobacteria</taxon>
        <taxon>Rhodospirillales</taxon>
        <taxon>Magnetovibrionaceae</taxon>
        <taxon>Magnetovibrio</taxon>
    </lineage>
</organism>
<proteinExistence type="predicted"/>
<dbReference type="OrthoDB" id="5297170at2"/>
<dbReference type="InterPro" id="IPR018551">
    <property type="entry name" value="DUF2007"/>
</dbReference>
<sequence>MIELIRTNDPVLISWLRAQLDGAGIEVLVLDEHMSILDGSVLAIPRRIMVAERHQAEAQEILAEADHIAQGHNE</sequence>
<evidence type="ECO:0000313" key="2">
    <source>
        <dbReference type="EMBL" id="OEJ65705.1"/>
    </source>
</evidence>
<name>A0A1E5Q5J1_9PROT</name>
<dbReference type="Proteomes" id="UP000095347">
    <property type="component" value="Unassembled WGS sequence"/>
</dbReference>
<dbReference type="RefSeq" id="WP_069958642.1">
    <property type="nucleotide sequence ID" value="NZ_MCGG01000046.1"/>
</dbReference>
<gene>
    <name evidence="2" type="ORF">BEN30_13755</name>
</gene>